<dbReference type="PANTHER" id="PTHR46457:SF1">
    <property type="entry name" value="DNA REPAIR PROTEIN RAD51 HOMOLOG 4"/>
    <property type="match status" value="1"/>
</dbReference>
<evidence type="ECO:0000256" key="3">
    <source>
        <dbReference type="ARBA" id="ARBA00022741"/>
    </source>
</evidence>
<dbReference type="SUPFAM" id="SSF52540">
    <property type="entry name" value="P-loop containing nucleoside triphosphate hydrolases"/>
    <property type="match status" value="1"/>
</dbReference>
<evidence type="ECO:0000313" key="11">
    <source>
        <dbReference type="EMBL" id="PNW85400.1"/>
    </source>
</evidence>
<dbReference type="GO" id="GO:0008094">
    <property type="term" value="F:ATP-dependent activity, acting on DNA"/>
    <property type="evidence" value="ECO:0000318"/>
    <property type="project" value="GO_Central"/>
</dbReference>
<keyword evidence="9" id="KW-0539">Nucleus</keyword>
<evidence type="ECO:0000256" key="8">
    <source>
        <dbReference type="ARBA" id="ARBA00023204"/>
    </source>
</evidence>
<dbReference type="PROSITE" id="PS50162">
    <property type="entry name" value="RECA_2"/>
    <property type="match status" value="1"/>
</dbReference>
<keyword evidence="4" id="KW-0227">DNA damage</keyword>
<dbReference type="GO" id="GO:0042148">
    <property type="term" value="P:DNA strand invasion"/>
    <property type="evidence" value="ECO:0000318"/>
    <property type="project" value="GO_Central"/>
</dbReference>
<dbReference type="FunCoup" id="A0A2K3DXZ9">
    <property type="interactions" value="1271"/>
</dbReference>
<keyword evidence="6" id="KW-0238">DNA-binding</keyword>
<feature type="domain" description="RecA family profile 1" evidence="10">
    <location>
        <begin position="1"/>
        <end position="184"/>
    </location>
</feature>
<dbReference type="GO" id="GO:0005524">
    <property type="term" value="F:ATP binding"/>
    <property type="evidence" value="ECO:0007669"/>
    <property type="project" value="UniProtKB-KW"/>
</dbReference>
<dbReference type="OrthoDB" id="336321at2759"/>
<dbReference type="GeneID" id="5717423"/>
<evidence type="ECO:0000259" key="10">
    <source>
        <dbReference type="PROSITE" id="PS50162"/>
    </source>
</evidence>
<comment type="subcellular location">
    <subcellularLocation>
        <location evidence="1">Nucleus</location>
    </subcellularLocation>
</comment>
<dbReference type="GO" id="GO:0140664">
    <property type="term" value="F:ATP-dependent DNA damage sensor activity"/>
    <property type="evidence" value="ECO:0007669"/>
    <property type="project" value="InterPro"/>
</dbReference>
<dbReference type="InterPro" id="IPR047323">
    <property type="entry name" value="Rad51D_C"/>
</dbReference>
<dbReference type="GO" id="GO:0005657">
    <property type="term" value="C:replication fork"/>
    <property type="evidence" value="ECO:0000318"/>
    <property type="project" value="GO_Central"/>
</dbReference>
<dbReference type="GO" id="GO:0000724">
    <property type="term" value="P:double-strand break repair via homologous recombination"/>
    <property type="evidence" value="ECO:0000318"/>
    <property type="project" value="GO_Central"/>
</dbReference>
<dbReference type="EMBL" id="CM008964">
    <property type="protein sequence ID" value="PNW85400.1"/>
    <property type="molecule type" value="Genomic_DNA"/>
</dbReference>
<keyword evidence="5" id="KW-0067">ATP-binding</keyword>
<dbReference type="GO" id="GO:0005815">
    <property type="term" value="C:microtubule organizing center"/>
    <property type="evidence" value="ECO:0000318"/>
    <property type="project" value="GO_Central"/>
</dbReference>
<dbReference type="GO" id="GO:0003697">
    <property type="term" value="F:single-stranded DNA binding"/>
    <property type="evidence" value="ECO:0000318"/>
    <property type="project" value="GO_Central"/>
</dbReference>
<evidence type="ECO:0000256" key="5">
    <source>
        <dbReference type="ARBA" id="ARBA00022840"/>
    </source>
</evidence>
<dbReference type="Gramene" id="PNW85400">
    <property type="protein sequence ID" value="PNW85400"/>
    <property type="gene ID" value="CHLRE_03g184651v5"/>
</dbReference>
<evidence type="ECO:0000256" key="9">
    <source>
        <dbReference type="ARBA" id="ARBA00023242"/>
    </source>
</evidence>
<keyword evidence="3" id="KW-0547">Nucleotide-binding</keyword>
<dbReference type="Gene3D" id="3.40.50.300">
    <property type="entry name" value="P-loop containing nucleotide triphosphate hydrolases"/>
    <property type="match status" value="1"/>
</dbReference>
<dbReference type="AlphaFoldDB" id="A0A2K3DXZ9"/>
<accession>A0A2K3DXZ9</accession>
<dbReference type="CDD" id="cd19489">
    <property type="entry name" value="Rad51D"/>
    <property type="match status" value="1"/>
</dbReference>
<dbReference type="GO" id="GO:0007131">
    <property type="term" value="P:reciprocal meiotic recombination"/>
    <property type="evidence" value="ECO:0000318"/>
    <property type="project" value="GO_Central"/>
</dbReference>
<dbReference type="RefSeq" id="XP_042926218.1">
    <property type="nucleotide sequence ID" value="XM_043061089.1"/>
</dbReference>
<dbReference type="InterPro" id="IPR020588">
    <property type="entry name" value="RecA_ATP-bd"/>
</dbReference>
<evidence type="ECO:0000256" key="4">
    <source>
        <dbReference type="ARBA" id="ARBA00022763"/>
    </source>
</evidence>
<keyword evidence="12" id="KW-1185">Reference proteome</keyword>
<dbReference type="Pfam" id="PF08423">
    <property type="entry name" value="Rad51"/>
    <property type="match status" value="2"/>
</dbReference>
<evidence type="ECO:0000256" key="2">
    <source>
        <dbReference type="ARBA" id="ARBA00007095"/>
    </source>
</evidence>
<dbReference type="InParanoid" id="A0A2K3DXZ9"/>
<dbReference type="InterPro" id="IPR027417">
    <property type="entry name" value="P-loop_NTPase"/>
</dbReference>
<evidence type="ECO:0000256" key="6">
    <source>
        <dbReference type="ARBA" id="ARBA00023125"/>
    </source>
</evidence>
<dbReference type="PaxDb" id="3055-EDP04478"/>
<evidence type="ECO:0000256" key="1">
    <source>
        <dbReference type="ARBA" id="ARBA00004123"/>
    </source>
</evidence>
<dbReference type="KEGG" id="cre:CHLRE_03g184651v5"/>
<keyword evidence="8" id="KW-0234">DNA repair</keyword>
<reference evidence="11 12" key="1">
    <citation type="journal article" date="2007" name="Science">
        <title>The Chlamydomonas genome reveals the evolution of key animal and plant functions.</title>
        <authorList>
            <person name="Merchant S.S."/>
            <person name="Prochnik S.E."/>
            <person name="Vallon O."/>
            <person name="Harris E.H."/>
            <person name="Karpowicz S.J."/>
            <person name="Witman G.B."/>
            <person name="Terry A."/>
            <person name="Salamov A."/>
            <person name="Fritz-Laylin L.K."/>
            <person name="Marechal-Drouard L."/>
            <person name="Marshall W.F."/>
            <person name="Qu L.H."/>
            <person name="Nelson D.R."/>
            <person name="Sanderfoot A.A."/>
            <person name="Spalding M.H."/>
            <person name="Kapitonov V.V."/>
            <person name="Ren Q."/>
            <person name="Ferris P."/>
            <person name="Lindquist E."/>
            <person name="Shapiro H."/>
            <person name="Lucas S.M."/>
            <person name="Grimwood J."/>
            <person name="Schmutz J."/>
            <person name="Cardol P."/>
            <person name="Cerutti H."/>
            <person name="Chanfreau G."/>
            <person name="Chen C.L."/>
            <person name="Cognat V."/>
            <person name="Croft M.T."/>
            <person name="Dent R."/>
            <person name="Dutcher S."/>
            <person name="Fernandez E."/>
            <person name="Fukuzawa H."/>
            <person name="Gonzalez-Ballester D."/>
            <person name="Gonzalez-Halphen D."/>
            <person name="Hallmann A."/>
            <person name="Hanikenne M."/>
            <person name="Hippler M."/>
            <person name="Inwood W."/>
            <person name="Jabbari K."/>
            <person name="Kalanon M."/>
            <person name="Kuras R."/>
            <person name="Lefebvre P.A."/>
            <person name="Lemaire S.D."/>
            <person name="Lobanov A.V."/>
            <person name="Lohr M."/>
            <person name="Manuell A."/>
            <person name="Meier I."/>
            <person name="Mets L."/>
            <person name="Mittag M."/>
            <person name="Mittelmeier T."/>
            <person name="Moroney J.V."/>
            <person name="Moseley J."/>
            <person name="Napoli C."/>
            <person name="Nedelcu A.M."/>
            <person name="Niyogi K."/>
            <person name="Novoselov S.V."/>
            <person name="Paulsen I.T."/>
            <person name="Pazour G."/>
            <person name="Purton S."/>
            <person name="Ral J.P."/>
            <person name="Riano-Pachon D.M."/>
            <person name="Riekhof W."/>
            <person name="Rymarquis L."/>
            <person name="Schroda M."/>
            <person name="Stern D."/>
            <person name="Umen J."/>
            <person name="Willows R."/>
            <person name="Wilson N."/>
            <person name="Zimmer S.L."/>
            <person name="Allmer J."/>
            <person name="Balk J."/>
            <person name="Bisova K."/>
            <person name="Chen C.J."/>
            <person name="Elias M."/>
            <person name="Gendler K."/>
            <person name="Hauser C."/>
            <person name="Lamb M.R."/>
            <person name="Ledford H."/>
            <person name="Long J.C."/>
            <person name="Minagawa J."/>
            <person name="Page M.D."/>
            <person name="Pan J."/>
            <person name="Pootakham W."/>
            <person name="Roje S."/>
            <person name="Rose A."/>
            <person name="Stahlberg E."/>
            <person name="Terauchi A.M."/>
            <person name="Yang P."/>
            <person name="Ball S."/>
            <person name="Bowler C."/>
            <person name="Dieckmann C.L."/>
            <person name="Gladyshev V.N."/>
            <person name="Green P."/>
            <person name="Jorgensen R."/>
            <person name="Mayfield S."/>
            <person name="Mueller-Roeber B."/>
            <person name="Rajamani S."/>
            <person name="Sayre R.T."/>
            <person name="Brokstein P."/>
            <person name="Dubchak I."/>
            <person name="Goodstein D."/>
            <person name="Hornick L."/>
            <person name="Huang Y.W."/>
            <person name="Jhaveri J."/>
            <person name="Luo Y."/>
            <person name="Martinez D."/>
            <person name="Ngau W.C."/>
            <person name="Otillar B."/>
            <person name="Poliakov A."/>
            <person name="Porter A."/>
            <person name="Szajkowski L."/>
            <person name="Werner G."/>
            <person name="Zhou K."/>
            <person name="Grigoriev I.V."/>
            <person name="Rokhsar D.S."/>
            <person name="Grossman A.R."/>
        </authorList>
    </citation>
    <scope>NUCLEOTIDE SEQUENCE [LARGE SCALE GENOMIC DNA]</scope>
    <source>
        <strain evidence="12">CC-503</strain>
    </source>
</reference>
<evidence type="ECO:0000313" key="12">
    <source>
        <dbReference type="Proteomes" id="UP000006906"/>
    </source>
</evidence>
<comment type="similarity">
    <text evidence="2">Belongs to the RecA family. RAD51 subfamily.</text>
</comment>
<protein>
    <recommendedName>
        <fullName evidence="10">RecA family profile 1 domain-containing protein</fullName>
    </recommendedName>
</protein>
<dbReference type="InterPro" id="IPR051988">
    <property type="entry name" value="HRR_RAD51_Paralog"/>
</dbReference>
<dbReference type="STRING" id="3055.A0A2K3DXZ9"/>
<sequence>MVVEVAGETASGKTQLCLLAAAAAALQGHEVMFVDTTGSFKPDRVVQLAEGLVTGGSGSAAAGAAGRHDPAELAQHLGGCIHVHRAANVFELLTFLDRLDVSLQVQQLQQAAADGGAGGMDWAPAGPRLLGPRLLVVDSVSALLSTLLGNAQHTQGTTLLTAAGRTLKQLAAHHSIAVLVTNHVTSARGGPAGEGERSATAAAGVGGLKPALGEQWRPQAHMRVQLSIDDSQPGARLATLTASPVLACGHQSSFYIHSSGLT</sequence>
<organism evidence="11 12">
    <name type="scientific">Chlamydomonas reinhardtii</name>
    <name type="common">Chlamydomonas smithii</name>
    <dbReference type="NCBI Taxonomy" id="3055"/>
    <lineage>
        <taxon>Eukaryota</taxon>
        <taxon>Viridiplantae</taxon>
        <taxon>Chlorophyta</taxon>
        <taxon>core chlorophytes</taxon>
        <taxon>Chlorophyceae</taxon>
        <taxon>CS clade</taxon>
        <taxon>Chlamydomonadales</taxon>
        <taxon>Chlamydomonadaceae</taxon>
        <taxon>Chlamydomonas</taxon>
    </lineage>
</organism>
<gene>
    <name evidence="11" type="ORF">CHLRE_03g184651v5</name>
</gene>
<keyword evidence="7" id="KW-0233">DNA recombination</keyword>
<dbReference type="GO" id="GO:0033063">
    <property type="term" value="C:Rad51B-Rad51C-Rad51D-XRCC2 complex"/>
    <property type="evidence" value="ECO:0000318"/>
    <property type="project" value="GO_Central"/>
</dbReference>
<dbReference type="InterPro" id="IPR013632">
    <property type="entry name" value="Rad51_C"/>
</dbReference>
<dbReference type="Proteomes" id="UP000006906">
    <property type="component" value="Chromosome 3"/>
</dbReference>
<dbReference type="PANTHER" id="PTHR46457">
    <property type="entry name" value="DNA REPAIR PROTEIN RAD51 HOMOLOG 4"/>
    <property type="match status" value="1"/>
</dbReference>
<proteinExistence type="inferred from homology"/>
<dbReference type="GO" id="GO:0000723">
    <property type="term" value="P:telomere maintenance"/>
    <property type="evidence" value="ECO:0000318"/>
    <property type="project" value="GO_Central"/>
</dbReference>
<evidence type="ECO:0000256" key="7">
    <source>
        <dbReference type="ARBA" id="ARBA00023172"/>
    </source>
</evidence>
<name>A0A2K3DXZ9_CHLRE</name>